<dbReference type="STRING" id="375175.AYR53_03880"/>
<proteinExistence type="predicted"/>
<keyword evidence="2" id="KW-0479">Metal-binding</keyword>
<evidence type="ECO:0000256" key="4">
    <source>
        <dbReference type="ARBA" id="ARBA00023004"/>
    </source>
</evidence>
<sequence>MRMGFMAGCSLSAYCPEYVGKTVTYLKSFYPDLSVIQQCCGKPLYYIGEQKKFEKKFNALVDTIEDCEVDEMIMACQGCLSMIRKTDRVKSVSLWTTLDQIGLPKEAIGKAASSDMVFTIQDSCPTRHETDIHQAVIHILRELGYTVKLAKSSGEKTLCCGLGGMCGVTNPKLAKKAMTHRVNSLPTKNIVTYCASCRSAMMNGGGQSWHLLDLIWGPVIMQGDHCPENVLNSTYTSWKNRYRTKRILEHA</sequence>
<dbReference type="PANTHER" id="PTHR43255">
    <property type="entry name" value="IRON-SULFUR-BINDING OXIDOREDUCTASE FADF-RELATED-RELATED"/>
    <property type="match status" value="1"/>
</dbReference>
<keyword evidence="5" id="KW-0411">Iron-sulfur</keyword>
<dbReference type="GeneID" id="42981378"/>
<dbReference type="InterPro" id="IPR004017">
    <property type="entry name" value="Cys_rich_dom"/>
</dbReference>
<evidence type="ECO:0000256" key="3">
    <source>
        <dbReference type="ARBA" id="ARBA00023002"/>
    </source>
</evidence>
<gene>
    <name evidence="6" type="ORF">AYR53_03880</name>
</gene>
<dbReference type="EMBL" id="CP014873">
    <property type="protein sequence ID" value="ANK61981.1"/>
    <property type="molecule type" value="Genomic_DNA"/>
</dbReference>
<reference evidence="6 7" key="1">
    <citation type="submission" date="2016-03" db="EMBL/GenBank/DDBJ databases">
        <title>Pediococcus and Lactobacillus from brewery environment - whole genome sequencing and assembly.</title>
        <authorList>
            <person name="Behr J."/>
            <person name="Geissler A.J."/>
            <person name="Vogel R.F."/>
        </authorList>
    </citation>
    <scope>NUCLEOTIDE SEQUENCE [LARGE SCALE GENOMIC DNA]</scope>
    <source>
        <strain evidence="6 7">TMW 1.1989</strain>
    </source>
</reference>
<name>A0A192H207_9LACO</name>
<organism evidence="6 7">
    <name type="scientific">Loigolactobacillus backii</name>
    <dbReference type="NCBI Taxonomy" id="375175"/>
    <lineage>
        <taxon>Bacteria</taxon>
        <taxon>Bacillati</taxon>
        <taxon>Bacillota</taxon>
        <taxon>Bacilli</taxon>
        <taxon>Lactobacillales</taxon>
        <taxon>Lactobacillaceae</taxon>
        <taxon>Loigolactobacillus</taxon>
    </lineage>
</organism>
<dbReference type="GO" id="GO:0016491">
    <property type="term" value="F:oxidoreductase activity"/>
    <property type="evidence" value="ECO:0007669"/>
    <property type="project" value="UniProtKB-KW"/>
</dbReference>
<dbReference type="GO" id="GO:0005886">
    <property type="term" value="C:plasma membrane"/>
    <property type="evidence" value="ECO:0007669"/>
    <property type="project" value="TreeGrafter"/>
</dbReference>
<protein>
    <submittedName>
        <fullName evidence="6">Glutamate synthase</fullName>
    </submittedName>
</protein>
<evidence type="ECO:0000256" key="1">
    <source>
        <dbReference type="ARBA" id="ARBA00022485"/>
    </source>
</evidence>
<dbReference type="RefSeq" id="WP_068279209.1">
    <property type="nucleotide sequence ID" value="NZ_CP014873.1"/>
</dbReference>
<keyword evidence="4" id="KW-0408">Iron</keyword>
<dbReference type="Proteomes" id="UP000078582">
    <property type="component" value="Chromosome"/>
</dbReference>
<evidence type="ECO:0000313" key="6">
    <source>
        <dbReference type="EMBL" id="ANK61981.1"/>
    </source>
</evidence>
<keyword evidence="1" id="KW-0004">4Fe-4S</keyword>
<dbReference type="OrthoDB" id="5241828at2"/>
<evidence type="ECO:0000256" key="5">
    <source>
        <dbReference type="ARBA" id="ARBA00023014"/>
    </source>
</evidence>
<dbReference type="InterPro" id="IPR051460">
    <property type="entry name" value="HdrC_iron-sulfur_subunit"/>
</dbReference>
<evidence type="ECO:0000313" key="7">
    <source>
        <dbReference type="Proteomes" id="UP000078582"/>
    </source>
</evidence>
<dbReference type="GO" id="GO:0051539">
    <property type="term" value="F:4 iron, 4 sulfur cluster binding"/>
    <property type="evidence" value="ECO:0007669"/>
    <property type="project" value="UniProtKB-KW"/>
</dbReference>
<dbReference type="AlphaFoldDB" id="A0A192H207"/>
<dbReference type="GO" id="GO:0046872">
    <property type="term" value="F:metal ion binding"/>
    <property type="evidence" value="ECO:0007669"/>
    <property type="project" value="UniProtKB-KW"/>
</dbReference>
<accession>A0A192H207</accession>
<dbReference type="Pfam" id="PF02754">
    <property type="entry name" value="CCG"/>
    <property type="match status" value="2"/>
</dbReference>
<keyword evidence="7" id="KW-1185">Reference proteome</keyword>
<keyword evidence="3" id="KW-0560">Oxidoreductase</keyword>
<evidence type="ECO:0000256" key="2">
    <source>
        <dbReference type="ARBA" id="ARBA00022723"/>
    </source>
</evidence>
<dbReference type="PANTHER" id="PTHR43255:SF1">
    <property type="entry name" value="IRON-SULFUR-BINDING OXIDOREDUCTASE FADF-RELATED"/>
    <property type="match status" value="1"/>
</dbReference>